<dbReference type="GO" id="GO:0003723">
    <property type="term" value="F:RNA binding"/>
    <property type="evidence" value="ECO:0007669"/>
    <property type="project" value="UniProtKB-UniRule"/>
</dbReference>
<dbReference type="Proteomes" id="UP000325579">
    <property type="component" value="Unassembled WGS sequence"/>
</dbReference>
<dbReference type="Gene3D" id="3.30.70.330">
    <property type="match status" value="1"/>
</dbReference>
<protein>
    <submittedName>
        <fullName evidence="2">Uncharacterized protein</fullName>
    </submittedName>
</protein>
<dbReference type="EMBL" id="ML736772">
    <property type="protein sequence ID" value="KAE8403913.1"/>
    <property type="molecule type" value="Genomic_DNA"/>
</dbReference>
<dbReference type="InterPro" id="IPR035979">
    <property type="entry name" value="RBD_domain_sf"/>
</dbReference>
<dbReference type="SMART" id="SM00360">
    <property type="entry name" value="RRM"/>
    <property type="match status" value="1"/>
</dbReference>
<evidence type="ECO:0000313" key="3">
    <source>
        <dbReference type="Proteomes" id="UP000325579"/>
    </source>
</evidence>
<reference evidence="2 3" key="1">
    <citation type="submission" date="2019-04" db="EMBL/GenBank/DDBJ databases">
        <authorList>
            <consortium name="DOE Joint Genome Institute"/>
            <person name="Mondo S."/>
            <person name="Kjaerbolling I."/>
            <person name="Vesth T."/>
            <person name="Frisvad J.C."/>
            <person name="Nybo J.L."/>
            <person name="Theobald S."/>
            <person name="Kildgaard S."/>
            <person name="Isbrandt T."/>
            <person name="Kuo A."/>
            <person name="Sato A."/>
            <person name="Lyhne E.K."/>
            <person name="Kogle M.E."/>
            <person name="Wiebenga A."/>
            <person name="Kun R.S."/>
            <person name="Lubbers R.J."/>
            <person name="Makela M.R."/>
            <person name="Barry K."/>
            <person name="Chovatia M."/>
            <person name="Clum A."/>
            <person name="Daum C."/>
            <person name="Haridas S."/>
            <person name="He G."/>
            <person name="LaButti K."/>
            <person name="Lipzen A."/>
            <person name="Riley R."/>
            <person name="Salamov A."/>
            <person name="Simmons B.A."/>
            <person name="Magnuson J.K."/>
            <person name="Henrissat B."/>
            <person name="Mortensen U.H."/>
            <person name="Larsen T.O."/>
            <person name="Devries R.P."/>
            <person name="Grigoriev I.V."/>
            <person name="Machida M."/>
            <person name="Baker S.E."/>
            <person name="Andersen M.R."/>
            <person name="Cantor M.N."/>
            <person name="Hua S.X."/>
        </authorList>
    </citation>
    <scope>NUCLEOTIDE SEQUENCE [LARGE SCALE GENOMIC DNA]</scope>
    <source>
        <strain evidence="2 3">CBS 119388</strain>
    </source>
</reference>
<evidence type="ECO:0000256" key="1">
    <source>
        <dbReference type="ARBA" id="ARBA00022884"/>
    </source>
</evidence>
<dbReference type="SUPFAM" id="SSF54928">
    <property type="entry name" value="RNA-binding domain, RBD"/>
    <property type="match status" value="1"/>
</dbReference>
<dbReference type="PROSITE" id="PS50102">
    <property type="entry name" value="RRM"/>
    <property type="match status" value="1"/>
</dbReference>
<dbReference type="InterPro" id="IPR000504">
    <property type="entry name" value="RRM_dom"/>
</dbReference>
<name>A0A5N7DD32_9EURO</name>
<dbReference type="PANTHER" id="PTHR48027">
    <property type="entry name" value="HETEROGENEOUS NUCLEAR RIBONUCLEOPROTEIN 87F-RELATED"/>
    <property type="match status" value="1"/>
</dbReference>
<dbReference type="RefSeq" id="XP_031941232.1">
    <property type="nucleotide sequence ID" value="XM_032087277.1"/>
</dbReference>
<keyword evidence="3" id="KW-1185">Reference proteome</keyword>
<dbReference type="AlphaFoldDB" id="A0A5N7DD32"/>
<keyword evidence="1" id="KW-0694">RNA-binding</keyword>
<dbReference type="GeneID" id="43671968"/>
<dbReference type="InterPro" id="IPR012677">
    <property type="entry name" value="Nucleotide-bd_a/b_plait_sf"/>
</dbReference>
<proteinExistence type="predicted"/>
<dbReference type="Pfam" id="PF00076">
    <property type="entry name" value="RRM_1"/>
    <property type="match status" value="1"/>
</dbReference>
<gene>
    <name evidence="2" type="ORF">BDV37DRAFT_283386</name>
</gene>
<dbReference type="OrthoDB" id="439808at2759"/>
<accession>A0A5N6HV25</accession>
<organism evidence="2 3">
    <name type="scientific">Aspergillus pseudonomiae</name>
    <dbReference type="NCBI Taxonomy" id="1506151"/>
    <lineage>
        <taxon>Eukaryota</taxon>
        <taxon>Fungi</taxon>
        <taxon>Dikarya</taxon>
        <taxon>Ascomycota</taxon>
        <taxon>Pezizomycotina</taxon>
        <taxon>Eurotiomycetes</taxon>
        <taxon>Eurotiomycetidae</taxon>
        <taxon>Eurotiales</taxon>
        <taxon>Aspergillaceae</taxon>
        <taxon>Aspergillus</taxon>
        <taxon>Aspergillus subgen. Circumdati</taxon>
    </lineage>
</organism>
<sequence>MSTKLFVGGLAWHTTDDALRSAFGEYGTIEECMVVKDRETQRSRGFGFVRYSSAEEAQAAIDGLNNQE</sequence>
<evidence type="ECO:0000313" key="2">
    <source>
        <dbReference type="EMBL" id="KAE8403913.1"/>
    </source>
</evidence>
<dbReference type="InterPro" id="IPR052462">
    <property type="entry name" value="SLIRP/GR-RBP-like"/>
</dbReference>
<accession>A0A5N7DD32</accession>